<dbReference type="OrthoDB" id="6116397at2759"/>
<reference evidence="3" key="1">
    <citation type="submission" date="2021-10" db="EMBL/GenBank/DDBJ databases">
        <title>Tropical sea cucumber genome reveals ecological adaptation and Cuvierian tubules defense mechanism.</title>
        <authorList>
            <person name="Chen T."/>
        </authorList>
    </citation>
    <scope>NUCLEOTIDE SEQUENCE</scope>
    <source>
        <strain evidence="3">Nanhai2018</strain>
        <tissue evidence="3">Muscle</tissue>
    </source>
</reference>
<feature type="transmembrane region" description="Helical" evidence="2">
    <location>
        <begin position="134"/>
        <end position="155"/>
    </location>
</feature>
<protein>
    <submittedName>
        <fullName evidence="3">Uncharacterized protein</fullName>
    </submittedName>
</protein>
<proteinExistence type="predicted"/>
<comment type="caution">
    <text evidence="3">The sequence shown here is derived from an EMBL/GenBank/DDBJ whole genome shotgun (WGS) entry which is preliminary data.</text>
</comment>
<feature type="transmembrane region" description="Helical" evidence="2">
    <location>
        <begin position="256"/>
        <end position="275"/>
    </location>
</feature>
<keyword evidence="2" id="KW-1133">Transmembrane helix</keyword>
<evidence type="ECO:0000256" key="1">
    <source>
        <dbReference type="SAM" id="MobiDB-lite"/>
    </source>
</evidence>
<evidence type="ECO:0000313" key="3">
    <source>
        <dbReference type="EMBL" id="KAJ8029139.1"/>
    </source>
</evidence>
<evidence type="ECO:0000256" key="2">
    <source>
        <dbReference type="SAM" id="Phobius"/>
    </source>
</evidence>
<keyword evidence="2" id="KW-0472">Membrane</keyword>
<dbReference type="EMBL" id="JAIZAY010000014">
    <property type="protein sequence ID" value="KAJ8029139.1"/>
    <property type="molecule type" value="Genomic_DNA"/>
</dbReference>
<organism evidence="3 4">
    <name type="scientific">Holothuria leucospilota</name>
    <name type="common">Black long sea cucumber</name>
    <name type="synonym">Mertensiothuria leucospilota</name>
    <dbReference type="NCBI Taxonomy" id="206669"/>
    <lineage>
        <taxon>Eukaryota</taxon>
        <taxon>Metazoa</taxon>
        <taxon>Echinodermata</taxon>
        <taxon>Eleutherozoa</taxon>
        <taxon>Echinozoa</taxon>
        <taxon>Holothuroidea</taxon>
        <taxon>Aspidochirotacea</taxon>
        <taxon>Aspidochirotida</taxon>
        <taxon>Holothuriidae</taxon>
        <taxon>Holothuria</taxon>
    </lineage>
</organism>
<dbReference type="Proteomes" id="UP001152320">
    <property type="component" value="Chromosome 14"/>
</dbReference>
<dbReference type="AlphaFoldDB" id="A0A9Q1BM87"/>
<evidence type="ECO:0000313" key="4">
    <source>
        <dbReference type="Proteomes" id="UP001152320"/>
    </source>
</evidence>
<accession>A0A9Q1BM87</accession>
<keyword evidence="2" id="KW-0812">Transmembrane</keyword>
<feature type="transmembrane region" description="Helical" evidence="2">
    <location>
        <begin position="312"/>
        <end position="336"/>
    </location>
</feature>
<feature type="transmembrane region" description="Helical" evidence="2">
    <location>
        <begin position="222"/>
        <end position="244"/>
    </location>
</feature>
<feature type="compositionally biased region" description="Polar residues" evidence="1">
    <location>
        <begin position="7"/>
        <end position="22"/>
    </location>
</feature>
<name>A0A9Q1BM87_HOLLE</name>
<gene>
    <name evidence="3" type="ORF">HOLleu_28467</name>
</gene>
<keyword evidence="4" id="KW-1185">Reference proteome</keyword>
<feature type="transmembrane region" description="Helical" evidence="2">
    <location>
        <begin position="343"/>
        <end position="366"/>
    </location>
</feature>
<sequence length="376" mass="43412">MVRTRRTTSSVPFSVLSQTCNDENLPPRQHNDEEKASSRGLYIKRNWASSPGVYPHQISRETGREASHVKETPVKSISPGLQKLIQSPGRTYQTQQLLMQKHHDAKSKAEERFVGGGISIWPEMNNMRLTFSDLMTLVANSIILMVLTYGLFTYLHGTTLYHLNYFIKHLKGFPSRHPLETSDQMIFVESVLRWHKDYSKLLKNIDSYLGVSWETSPSTYPLAIFLYILGIAILLFYLYDSVFSKSRLTPQRIKQWVCLLVILMTWTILMLYLLLRAQKLENTVKMNVHFLNGYMEELVLTELDLSKYESVLHFWTTMCLLPSSEGLLTVLGIITVQNLTYYLIYYSVPIVTALFTPILQLIISLYEIYKVKPHPG</sequence>
<feature type="region of interest" description="Disordered" evidence="1">
    <location>
        <begin position="1"/>
        <end position="39"/>
    </location>
</feature>